<organism evidence="2 3">
    <name type="scientific">Symbiodinium natans</name>
    <dbReference type="NCBI Taxonomy" id="878477"/>
    <lineage>
        <taxon>Eukaryota</taxon>
        <taxon>Sar</taxon>
        <taxon>Alveolata</taxon>
        <taxon>Dinophyceae</taxon>
        <taxon>Suessiales</taxon>
        <taxon>Symbiodiniaceae</taxon>
        <taxon>Symbiodinium</taxon>
    </lineage>
</organism>
<name>A0A812IQT8_9DINO</name>
<proteinExistence type="predicted"/>
<evidence type="ECO:0000313" key="3">
    <source>
        <dbReference type="Proteomes" id="UP000604046"/>
    </source>
</evidence>
<dbReference type="AlphaFoldDB" id="A0A812IQT8"/>
<feature type="compositionally biased region" description="Low complexity" evidence="1">
    <location>
        <begin position="42"/>
        <end position="54"/>
    </location>
</feature>
<sequence>MDPQGTTSPGRLDRPGTAYASRLTVDDDYEQEEAVAGREETSANATSASTPAAEDTPTDQEARETGEAMSLLLDDWLRGLHRTLQQRANRRREPRPDEDTDQGLTSQLRLLEARIRDVERTTRRLWRREAVIQREVARAHGRVDLLVATLRVLAAHTTEARGGGVVDRRDLSGEDP</sequence>
<feature type="region of interest" description="Disordered" evidence="1">
    <location>
        <begin position="1"/>
        <end position="65"/>
    </location>
</feature>
<keyword evidence="3" id="KW-1185">Reference proteome</keyword>
<evidence type="ECO:0000313" key="2">
    <source>
        <dbReference type="EMBL" id="CAE7041355.1"/>
    </source>
</evidence>
<dbReference type="EMBL" id="CAJNDS010000302">
    <property type="protein sequence ID" value="CAE7041355.1"/>
    <property type="molecule type" value="Genomic_DNA"/>
</dbReference>
<feature type="region of interest" description="Disordered" evidence="1">
    <location>
        <begin position="85"/>
        <end position="104"/>
    </location>
</feature>
<gene>
    <name evidence="2" type="ORF">SNAT2548_LOCUS4880</name>
</gene>
<comment type="caution">
    <text evidence="2">The sequence shown here is derived from an EMBL/GenBank/DDBJ whole genome shotgun (WGS) entry which is preliminary data.</text>
</comment>
<reference evidence="2" key="1">
    <citation type="submission" date="2021-02" db="EMBL/GenBank/DDBJ databases">
        <authorList>
            <person name="Dougan E. K."/>
            <person name="Rhodes N."/>
            <person name="Thang M."/>
            <person name="Chan C."/>
        </authorList>
    </citation>
    <scope>NUCLEOTIDE SEQUENCE</scope>
</reference>
<dbReference type="Proteomes" id="UP000604046">
    <property type="component" value="Unassembled WGS sequence"/>
</dbReference>
<protein>
    <submittedName>
        <fullName evidence="2">Uncharacterized protein</fullName>
    </submittedName>
</protein>
<accession>A0A812IQT8</accession>
<evidence type="ECO:0000256" key="1">
    <source>
        <dbReference type="SAM" id="MobiDB-lite"/>
    </source>
</evidence>